<dbReference type="EnsemblMetazoa" id="XM_026441861">
    <property type="protein sequence ID" value="XP_026297646"/>
    <property type="gene ID" value="LOC552568"/>
</dbReference>
<dbReference type="Gene3D" id="3.60.15.10">
    <property type="entry name" value="Ribonuclease Z/Hydroxyacylglutathione hydrolase-like"/>
    <property type="match status" value="1"/>
</dbReference>
<dbReference type="PANTHER" id="PTHR11935">
    <property type="entry name" value="BETA LACTAMASE DOMAIN"/>
    <property type="match status" value="1"/>
</dbReference>
<dbReference type="GeneID" id="552568"/>
<evidence type="ECO:0000256" key="6">
    <source>
        <dbReference type="ARBA" id="ARBA00022723"/>
    </source>
</evidence>
<feature type="transmembrane region" description="Helical" evidence="10">
    <location>
        <begin position="15"/>
        <end position="47"/>
    </location>
</feature>
<feature type="transmembrane region" description="Helical" evidence="10">
    <location>
        <begin position="125"/>
        <end position="144"/>
    </location>
</feature>
<dbReference type="GO" id="GO:0019243">
    <property type="term" value="P:methylglyoxal catabolic process to D-lactate via S-lactoyl-glutathione"/>
    <property type="evidence" value="ECO:0007669"/>
    <property type="project" value="InterPro"/>
</dbReference>
<dbReference type="InterPro" id="IPR035680">
    <property type="entry name" value="Clx_II_MBL"/>
</dbReference>
<evidence type="ECO:0000313" key="12">
    <source>
        <dbReference type="EnsemblMetazoa" id="XP_026297646"/>
    </source>
</evidence>
<gene>
    <name evidence="14" type="primary">LOC552568</name>
</gene>
<dbReference type="RefSeq" id="XP_026297646.1">
    <property type="nucleotide sequence ID" value="XM_026441861.1"/>
</dbReference>
<keyword evidence="10" id="KW-0472">Membrane</keyword>
<dbReference type="FunFam" id="3.60.15.10:FF:000019">
    <property type="entry name" value="Hydroxyacylglutathione hydrolase, mitochondrial"/>
    <property type="match status" value="1"/>
</dbReference>
<dbReference type="SMART" id="SM00849">
    <property type="entry name" value="Lactamase_B"/>
    <property type="match status" value="1"/>
</dbReference>
<dbReference type="GO" id="GO:0004416">
    <property type="term" value="F:hydroxyacylglutathione hydrolase activity"/>
    <property type="evidence" value="ECO:0007669"/>
    <property type="project" value="UniProtKB-EC"/>
</dbReference>
<proteinExistence type="inferred from homology"/>
<evidence type="ECO:0000256" key="4">
    <source>
        <dbReference type="ARBA" id="ARBA00006759"/>
    </source>
</evidence>
<comment type="cofactor">
    <cofactor evidence="2">
        <name>Zn(2+)</name>
        <dbReference type="ChEBI" id="CHEBI:29105"/>
    </cofactor>
</comment>
<dbReference type="EC" id="3.1.2.6" evidence="5"/>
<evidence type="ECO:0000256" key="7">
    <source>
        <dbReference type="ARBA" id="ARBA00022801"/>
    </source>
</evidence>
<evidence type="ECO:0000259" key="11">
    <source>
        <dbReference type="SMART" id="SM00849"/>
    </source>
</evidence>
<protein>
    <recommendedName>
        <fullName evidence="5">hydroxyacylglutathione hydrolase</fullName>
        <ecNumber evidence="5">3.1.2.6</ecNumber>
    </recommendedName>
    <alternativeName>
        <fullName evidence="9">Glyoxalase II</fullName>
    </alternativeName>
</protein>
<evidence type="ECO:0000256" key="5">
    <source>
        <dbReference type="ARBA" id="ARBA00011917"/>
    </source>
</evidence>
<keyword evidence="10" id="KW-1133">Transmembrane helix</keyword>
<dbReference type="CDD" id="cd07723">
    <property type="entry name" value="hydroxyacylglutathione_hydrolase_MBL-fold"/>
    <property type="match status" value="1"/>
</dbReference>
<accession>A0A7M7MLB9</accession>
<dbReference type="AlphaFoldDB" id="A0A7M7MLB9"/>
<evidence type="ECO:0000256" key="2">
    <source>
        <dbReference type="ARBA" id="ARBA00001947"/>
    </source>
</evidence>
<dbReference type="GO" id="GO:0046872">
    <property type="term" value="F:metal ion binding"/>
    <property type="evidence" value="ECO:0007669"/>
    <property type="project" value="UniProtKB-KW"/>
</dbReference>
<comment type="catalytic activity">
    <reaction evidence="1">
        <text>an S-(2-hydroxyacyl)glutathione + H2O = a 2-hydroxy carboxylate + glutathione + H(+)</text>
        <dbReference type="Rhea" id="RHEA:21864"/>
        <dbReference type="ChEBI" id="CHEBI:15377"/>
        <dbReference type="ChEBI" id="CHEBI:15378"/>
        <dbReference type="ChEBI" id="CHEBI:57925"/>
        <dbReference type="ChEBI" id="CHEBI:58896"/>
        <dbReference type="ChEBI" id="CHEBI:71261"/>
        <dbReference type="EC" id="3.1.2.6"/>
    </reaction>
</comment>
<keyword evidence="8" id="KW-0862">Zinc</keyword>
<feature type="transmembrane region" description="Helical" evidence="10">
    <location>
        <begin position="192"/>
        <end position="210"/>
    </location>
</feature>
<evidence type="ECO:0000256" key="3">
    <source>
        <dbReference type="ARBA" id="ARBA00004963"/>
    </source>
</evidence>
<keyword evidence="7 14" id="KW-0378">Hydrolase</keyword>
<reference evidence="12" key="1">
    <citation type="submission" date="2021-01" db="UniProtKB">
        <authorList>
            <consortium name="EnsemblMetazoa"/>
        </authorList>
    </citation>
    <scope>IDENTIFICATION</scope>
    <source>
        <strain evidence="12">DH4</strain>
    </source>
</reference>
<dbReference type="InterPro" id="IPR001279">
    <property type="entry name" value="Metallo-B-lactamas"/>
</dbReference>
<dbReference type="NCBIfam" id="TIGR03413">
    <property type="entry name" value="GSH_gloB"/>
    <property type="match status" value="1"/>
</dbReference>
<feature type="transmembrane region" description="Helical" evidence="10">
    <location>
        <begin position="217"/>
        <end position="238"/>
    </location>
</feature>
<dbReference type="InterPro" id="IPR032282">
    <property type="entry name" value="HAGH_C"/>
</dbReference>
<evidence type="ECO:0000256" key="1">
    <source>
        <dbReference type="ARBA" id="ARBA00001623"/>
    </source>
</evidence>
<evidence type="ECO:0000313" key="13">
    <source>
        <dbReference type="Proteomes" id="UP000005203"/>
    </source>
</evidence>
<dbReference type="GO" id="GO:0031123">
    <property type="term" value="P:RNA 3'-end processing"/>
    <property type="evidence" value="ECO:0007669"/>
    <property type="project" value="UniProtKB-ARBA"/>
</dbReference>
<keyword evidence="6" id="KW-0479">Metal-binding</keyword>
<organism evidence="12">
    <name type="scientific">Apis mellifera</name>
    <name type="common">Honeybee</name>
    <dbReference type="NCBI Taxonomy" id="7460"/>
    <lineage>
        <taxon>Eukaryota</taxon>
        <taxon>Metazoa</taxon>
        <taxon>Ecdysozoa</taxon>
        <taxon>Arthropoda</taxon>
        <taxon>Hexapoda</taxon>
        <taxon>Insecta</taxon>
        <taxon>Pterygota</taxon>
        <taxon>Neoptera</taxon>
        <taxon>Endopterygota</taxon>
        <taxon>Hymenoptera</taxon>
        <taxon>Apocrita</taxon>
        <taxon>Aculeata</taxon>
        <taxon>Apoidea</taxon>
        <taxon>Anthophila</taxon>
        <taxon>Apidae</taxon>
        <taxon>Apis</taxon>
    </lineage>
</organism>
<dbReference type="HAMAP" id="MF_01374">
    <property type="entry name" value="Glyoxalase_2"/>
    <property type="match status" value="1"/>
</dbReference>
<name>A0A7M7MLB9_APIME</name>
<accession>A0A8B8H0Y4</accession>
<dbReference type="InterPro" id="IPR017782">
    <property type="entry name" value="Hydroxyacylglutathione_Hdrlase"/>
</dbReference>
<evidence type="ECO:0000256" key="9">
    <source>
        <dbReference type="ARBA" id="ARBA00031044"/>
    </source>
</evidence>
<evidence type="ECO:0000256" key="10">
    <source>
        <dbReference type="SAM" id="Phobius"/>
    </source>
</evidence>
<dbReference type="InterPro" id="IPR036866">
    <property type="entry name" value="RibonucZ/Hydroxyglut_hydro"/>
</dbReference>
<dbReference type="Pfam" id="PF00753">
    <property type="entry name" value="Lactamase_B"/>
    <property type="match status" value="1"/>
</dbReference>
<dbReference type="OrthoDB" id="515692at2759"/>
<keyword evidence="13" id="KW-1185">Reference proteome</keyword>
<comment type="pathway">
    <text evidence="3">Secondary metabolite metabolism; methylglyoxal degradation; (R)-lactate from methylglyoxal: step 2/2.</text>
</comment>
<evidence type="ECO:0000313" key="14">
    <source>
        <dbReference type="RefSeq" id="XP_026297646.1"/>
    </source>
</evidence>
<comment type="similarity">
    <text evidence="4">Belongs to the metallo-beta-lactamase superfamily. Glyoxalase II family.</text>
</comment>
<sequence>MGALTLPAVFSRAGWALGLSVILILAFISFITVTFVIEVMASANAILAWRHIQHRKRVCFSQDSSFNESESEVLQTLGESGPSNLDSEDTPLVTPFSTSPDRTDMTYRYYIIRDKIEMGQMASIFFNKFGITLFYLCFAIYLYGDLSIYGAAVAKTLADVICTYQPTNFTCNDTIPDTEICWKEFTLNRSDAYRIFLSIFIFLLGPFVFFNIQKTKYLQLLTSAMRSLAFTIMIVYALKNLFIHGPQGNPPAANIMAKSIPTNGFYSTYSNRVIIKQFKKYDMKVQILPALQDNYMYLIIDETSQEAAIVDPVDPDTVACAVQQNNVSLTKVLTTHHHWDHAGGNIKLCKKFNNLQVYGGDERIEALTCKVKHNDIFNIGKLQVQCLSTPCHTTGHICYYITENQDVPAVFTGDTLFVAGCGRFFEGTAEQMYKALIEILGSLPNETKVYCGHEYTANNLKFAKHVEPENEAIRQKIEWVRIQREKNNPSVPSTIQEEKLTNPFMRVHEQSVMDHTEQKDPIQTMAFLRREKDNFKA</sequence>
<keyword evidence="10" id="KW-0812">Transmembrane</keyword>
<dbReference type="Proteomes" id="UP000005203">
    <property type="component" value="Linkage group LG7"/>
</dbReference>
<dbReference type="Pfam" id="PF16123">
    <property type="entry name" value="HAGH_C"/>
    <property type="match status" value="1"/>
</dbReference>
<evidence type="ECO:0000256" key="8">
    <source>
        <dbReference type="ARBA" id="ARBA00022833"/>
    </source>
</evidence>
<feature type="domain" description="Metallo-beta-lactamase" evidence="11">
    <location>
        <begin position="293"/>
        <end position="453"/>
    </location>
</feature>
<reference evidence="14" key="2">
    <citation type="submission" date="2025-04" db="UniProtKB">
        <authorList>
            <consortium name="RefSeq"/>
        </authorList>
    </citation>
    <scope>IDENTIFICATION</scope>
    <source>
        <strain evidence="14">DH4</strain>
        <tissue evidence="14">Whole body</tissue>
    </source>
</reference>
<dbReference type="SUPFAM" id="SSF56281">
    <property type="entry name" value="Metallo-hydrolase/oxidoreductase"/>
    <property type="match status" value="1"/>
</dbReference>
<dbReference type="PANTHER" id="PTHR11935:SF94">
    <property type="entry name" value="TENZING NORGAY, ISOFORM C"/>
    <property type="match status" value="1"/>
</dbReference>